<comment type="caution">
    <text evidence="2">The sequence shown here is derived from an EMBL/GenBank/DDBJ whole genome shotgun (WGS) entry which is preliminary data.</text>
</comment>
<evidence type="ECO:0000256" key="1">
    <source>
        <dbReference type="SAM" id="MobiDB-lite"/>
    </source>
</evidence>
<evidence type="ECO:0000313" key="2">
    <source>
        <dbReference type="EMBL" id="GAU88764.1"/>
    </source>
</evidence>
<organism evidence="2 3">
    <name type="scientific">Ramazzottius varieornatus</name>
    <name type="common">Water bear</name>
    <name type="synonym">Tardigrade</name>
    <dbReference type="NCBI Taxonomy" id="947166"/>
    <lineage>
        <taxon>Eukaryota</taxon>
        <taxon>Metazoa</taxon>
        <taxon>Ecdysozoa</taxon>
        <taxon>Tardigrada</taxon>
        <taxon>Eutardigrada</taxon>
        <taxon>Parachela</taxon>
        <taxon>Hypsibioidea</taxon>
        <taxon>Ramazzottiidae</taxon>
        <taxon>Ramazzottius</taxon>
    </lineage>
</organism>
<dbReference type="Proteomes" id="UP000186922">
    <property type="component" value="Unassembled WGS sequence"/>
</dbReference>
<protein>
    <submittedName>
        <fullName evidence="2">Uncharacterized protein</fullName>
    </submittedName>
</protein>
<dbReference type="OrthoDB" id="10640800at2759"/>
<evidence type="ECO:0000313" key="3">
    <source>
        <dbReference type="Proteomes" id="UP000186922"/>
    </source>
</evidence>
<dbReference type="EMBL" id="BDGG01000001">
    <property type="protein sequence ID" value="GAU88764.1"/>
    <property type="molecule type" value="Genomic_DNA"/>
</dbReference>
<accession>A0A1D1UG68</accession>
<feature type="region of interest" description="Disordered" evidence="1">
    <location>
        <begin position="256"/>
        <end position="318"/>
    </location>
</feature>
<dbReference type="AlphaFoldDB" id="A0A1D1UG68"/>
<keyword evidence="3" id="KW-1185">Reference proteome</keyword>
<sequence>MVLSDREKYRKRMYDCVVTNVLLHKLLTGNEIEQCWYNDQAPMFLSEALYKAELKDIFEFARLYPDELRCSTDSYSGGVTLLAGPRPPQLILDNLQLIRTTQRFNKPNPYNPEKGIMGRMISWKYKLAQEKFGSIYAVKKPGDAAAVPASRPATAMSASDFILAGSNSTSSFSSNNTLYSSAAFSSATSGSQNAASAFGRSNSYKPASSFDFRKVGHLEAVAAGASQFGGRSGSSMSRSSSFGRRRYFGSWAGLVESQQDSTPPPPIFSVPSAIRDKNEIVPPRRALPPELADEEDDDSPALTPWDDGGSDDSGHNYAVPVGKRLIGFNPITATTEAAPKLEEQKENKPTEPVAAPKVEEVKTEVPEPVPTEAVKVEIARPLSETLPPPRKRFMFGAPKSMHTTSDLLKLNAAPPAPSAEPQKATVSQVVDEPRLAGMESTGTQFPEPAAVGSEYSCGVSSLYLHRLRWYRQRRGETV</sequence>
<proteinExistence type="predicted"/>
<reference evidence="2 3" key="1">
    <citation type="journal article" date="2016" name="Nat. Commun.">
        <title>Extremotolerant tardigrade genome and improved radiotolerance of human cultured cells by tardigrade-unique protein.</title>
        <authorList>
            <person name="Hashimoto T."/>
            <person name="Horikawa D.D."/>
            <person name="Saito Y."/>
            <person name="Kuwahara H."/>
            <person name="Kozuka-Hata H."/>
            <person name="Shin-I T."/>
            <person name="Minakuchi Y."/>
            <person name="Ohishi K."/>
            <person name="Motoyama A."/>
            <person name="Aizu T."/>
            <person name="Enomoto A."/>
            <person name="Kondo K."/>
            <person name="Tanaka S."/>
            <person name="Hara Y."/>
            <person name="Koshikawa S."/>
            <person name="Sagara H."/>
            <person name="Miura T."/>
            <person name="Yokobori S."/>
            <person name="Miyagawa K."/>
            <person name="Suzuki Y."/>
            <person name="Kubo T."/>
            <person name="Oyama M."/>
            <person name="Kohara Y."/>
            <person name="Fujiyama A."/>
            <person name="Arakawa K."/>
            <person name="Katayama T."/>
            <person name="Toyoda A."/>
            <person name="Kunieda T."/>
        </authorList>
    </citation>
    <scope>NUCLEOTIDE SEQUENCE [LARGE SCALE GENOMIC DNA]</scope>
    <source>
        <strain evidence="2 3">YOKOZUNA-1</strain>
    </source>
</reference>
<name>A0A1D1UG68_RAMVA</name>
<gene>
    <name evidence="2" type="primary">RvY_01401-1</name>
    <name evidence="2" type="synonym">RvY_01401.1</name>
    <name evidence="2" type="ORF">RvY_01401</name>
</gene>